<dbReference type="Gene3D" id="1.10.1420.10">
    <property type="match status" value="1"/>
</dbReference>
<dbReference type="GO" id="GO:0006298">
    <property type="term" value="P:mismatch repair"/>
    <property type="evidence" value="ECO:0007669"/>
    <property type="project" value="InterPro"/>
</dbReference>
<organism evidence="5">
    <name type="scientific">Phaeodactylum tricornutum</name>
    <name type="common">Diatom</name>
    <dbReference type="NCBI Taxonomy" id="2850"/>
    <lineage>
        <taxon>Eukaryota</taxon>
        <taxon>Sar</taxon>
        <taxon>Stramenopiles</taxon>
        <taxon>Ochrophyta</taxon>
        <taxon>Bacillariophyta</taxon>
        <taxon>Bacillariophyceae</taxon>
        <taxon>Bacillariophycidae</taxon>
        <taxon>Naviculales</taxon>
        <taxon>Phaeodactylaceae</taxon>
        <taxon>Phaeodactylum</taxon>
    </lineage>
</organism>
<feature type="domain" description="DNA mismatch repair proteins mutS family" evidence="4">
    <location>
        <begin position="254"/>
        <end position="270"/>
    </location>
</feature>
<dbReference type="SUPFAM" id="SSF52540">
    <property type="entry name" value="P-loop containing nucleoside triphosphate hydrolases"/>
    <property type="match status" value="1"/>
</dbReference>
<dbReference type="EMBL" id="OU594950">
    <property type="protein sequence ID" value="CAG9294621.1"/>
    <property type="molecule type" value="Genomic_DNA"/>
</dbReference>
<dbReference type="InterPro" id="IPR027417">
    <property type="entry name" value="P-loop_NTPase"/>
</dbReference>
<evidence type="ECO:0000313" key="5">
    <source>
        <dbReference type="EMBL" id="CAG9294621.1"/>
    </source>
</evidence>
<gene>
    <name evidence="5" type="ORF">PTTT1_LOCUS55281</name>
</gene>
<sequence length="363" mass="39410">MNDLWASTTGNAQATVKLETADDGFLFRLTNTNDTKLLQNQLGNVVQIHKLLKNGVSFSTKELRQLATAQQDLMAEYDRQQKVVVQDALKVAATYSVVLQRAFDAVATLDVLVGLAHQAAYSPHGYCRPTLIDGDDCAGHGIQLQGARHPCVEVQESVSDYIPNDVDLTHDRSNVLLVTGPNMGGKSTYIRAVGAIVLLAQIGAFVPCQSATIHIRHHILARVGAGDWQDQGISTFLAEMLESAAILRTATARSLIIVDELGRGTSTFDGYGLARAIAEYMVRNVGNLCVFATHFHELTSLADVFTNVRNCHVTAQRDVQGLTFLYQIQPGPCLESFGIQVAELAGVPAVVVQDAQRKARELE</sequence>
<dbReference type="GO" id="GO:0005524">
    <property type="term" value="F:ATP binding"/>
    <property type="evidence" value="ECO:0007669"/>
    <property type="project" value="UniProtKB-KW"/>
</dbReference>
<dbReference type="PANTHER" id="PTHR11361:SF35">
    <property type="entry name" value="DNA MISMATCH REPAIR PROTEIN MSH2"/>
    <property type="match status" value="1"/>
</dbReference>
<dbReference type="InterPro" id="IPR000432">
    <property type="entry name" value="DNA_mismatch_repair_MutS_C"/>
</dbReference>
<dbReference type="Pfam" id="PF00488">
    <property type="entry name" value="MutS_V"/>
    <property type="match status" value="1"/>
</dbReference>
<dbReference type="SUPFAM" id="SSF48334">
    <property type="entry name" value="DNA repair protein MutS, domain III"/>
    <property type="match status" value="1"/>
</dbReference>
<dbReference type="GO" id="GO:0006312">
    <property type="term" value="P:mitotic recombination"/>
    <property type="evidence" value="ECO:0007669"/>
    <property type="project" value="TreeGrafter"/>
</dbReference>
<proteinExistence type="predicted"/>
<dbReference type="PANTHER" id="PTHR11361">
    <property type="entry name" value="DNA MISMATCH REPAIR PROTEIN MUTS FAMILY MEMBER"/>
    <property type="match status" value="1"/>
</dbReference>
<keyword evidence="1" id="KW-0547">Nucleotide-binding</keyword>
<dbReference type="InterPro" id="IPR045076">
    <property type="entry name" value="MutS"/>
</dbReference>
<evidence type="ECO:0000256" key="1">
    <source>
        <dbReference type="ARBA" id="ARBA00022741"/>
    </source>
</evidence>
<dbReference type="Proteomes" id="UP000836788">
    <property type="component" value="Chromosome 9"/>
</dbReference>
<dbReference type="Gene3D" id="3.40.50.300">
    <property type="entry name" value="P-loop containing nucleotide triphosphate hydrolases"/>
    <property type="match status" value="1"/>
</dbReference>
<dbReference type="SMART" id="SM00534">
    <property type="entry name" value="MUTSac"/>
    <property type="match status" value="1"/>
</dbReference>
<dbReference type="GO" id="GO:0140664">
    <property type="term" value="F:ATP-dependent DNA damage sensor activity"/>
    <property type="evidence" value="ECO:0007669"/>
    <property type="project" value="InterPro"/>
</dbReference>
<evidence type="ECO:0000256" key="3">
    <source>
        <dbReference type="ARBA" id="ARBA00023125"/>
    </source>
</evidence>
<evidence type="ECO:0000259" key="4">
    <source>
        <dbReference type="PROSITE" id="PS00486"/>
    </source>
</evidence>
<dbReference type="PROSITE" id="PS00486">
    <property type="entry name" value="DNA_MISMATCH_REPAIR_2"/>
    <property type="match status" value="1"/>
</dbReference>
<accession>A0A8J9X9M5</accession>
<dbReference type="AlphaFoldDB" id="A0A8J9X9M5"/>
<dbReference type="GO" id="GO:0032301">
    <property type="term" value="C:MutSalpha complex"/>
    <property type="evidence" value="ECO:0007669"/>
    <property type="project" value="TreeGrafter"/>
</dbReference>
<keyword evidence="3" id="KW-0238">DNA-binding</keyword>
<evidence type="ECO:0000256" key="2">
    <source>
        <dbReference type="ARBA" id="ARBA00022840"/>
    </source>
</evidence>
<name>A0A8J9X9M5_PHATR</name>
<reference evidence="5" key="1">
    <citation type="submission" date="2022-02" db="EMBL/GenBank/DDBJ databases">
        <authorList>
            <person name="Giguere J D."/>
        </authorList>
    </citation>
    <scope>NUCLEOTIDE SEQUENCE</scope>
    <source>
        <strain evidence="5">CCAP 1055/1</strain>
    </source>
</reference>
<keyword evidence="2" id="KW-0067">ATP-binding</keyword>
<feature type="non-terminal residue" evidence="5">
    <location>
        <position position="363"/>
    </location>
</feature>
<protein>
    <recommendedName>
        <fullName evidence="4">DNA mismatch repair proteins mutS family domain-containing protein</fullName>
    </recommendedName>
</protein>
<dbReference type="GO" id="GO:0030983">
    <property type="term" value="F:mismatched DNA binding"/>
    <property type="evidence" value="ECO:0007669"/>
    <property type="project" value="InterPro"/>
</dbReference>
<dbReference type="InterPro" id="IPR036187">
    <property type="entry name" value="DNA_mismatch_repair_MutS_sf"/>
</dbReference>